<proteinExistence type="predicted"/>
<comment type="caution">
    <text evidence="1">The sequence shown here is derived from an EMBL/GenBank/DDBJ whole genome shotgun (WGS) entry which is preliminary data.</text>
</comment>
<evidence type="ECO:0000313" key="1">
    <source>
        <dbReference type="EMBL" id="KAJ6847696.1"/>
    </source>
</evidence>
<sequence length="93" mass="10734">MLPVPVQSWTLWLQWDPLYLSAVQVIKASTFSDHFISCLELFSCFKLLYLILSRWSHGLVLYGSFHEMLSPSGASDTTCFVRFTNHHVSPCFF</sequence>
<name>A0AAX6I333_IRIPA</name>
<organism evidence="1 2">
    <name type="scientific">Iris pallida</name>
    <name type="common">Sweet iris</name>
    <dbReference type="NCBI Taxonomy" id="29817"/>
    <lineage>
        <taxon>Eukaryota</taxon>
        <taxon>Viridiplantae</taxon>
        <taxon>Streptophyta</taxon>
        <taxon>Embryophyta</taxon>
        <taxon>Tracheophyta</taxon>
        <taxon>Spermatophyta</taxon>
        <taxon>Magnoliopsida</taxon>
        <taxon>Liliopsida</taxon>
        <taxon>Asparagales</taxon>
        <taxon>Iridaceae</taxon>
        <taxon>Iridoideae</taxon>
        <taxon>Irideae</taxon>
        <taxon>Iris</taxon>
    </lineage>
</organism>
<dbReference type="EMBL" id="JANAVB010004998">
    <property type="protein sequence ID" value="KAJ6847696.1"/>
    <property type="molecule type" value="Genomic_DNA"/>
</dbReference>
<dbReference type="Proteomes" id="UP001140949">
    <property type="component" value="Unassembled WGS sequence"/>
</dbReference>
<gene>
    <name evidence="1" type="ORF">M6B38_276330</name>
</gene>
<protein>
    <submittedName>
        <fullName evidence="1">Uncharacterized protein</fullName>
    </submittedName>
</protein>
<reference evidence="1" key="1">
    <citation type="journal article" date="2023" name="GigaByte">
        <title>Genome assembly of the bearded iris, Iris pallida Lam.</title>
        <authorList>
            <person name="Bruccoleri R.E."/>
            <person name="Oakeley E.J."/>
            <person name="Faust A.M.E."/>
            <person name="Altorfer M."/>
            <person name="Dessus-Babus S."/>
            <person name="Burckhardt D."/>
            <person name="Oertli M."/>
            <person name="Naumann U."/>
            <person name="Petersen F."/>
            <person name="Wong J."/>
        </authorList>
    </citation>
    <scope>NUCLEOTIDE SEQUENCE</scope>
    <source>
        <strain evidence="1">GSM-AAB239-AS_SAM_17_03QT</strain>
    </source>
</reference>
<accession>A0AAX6I333</accession>
<dbReference type="AlphaFoldDB" id="A0AAX6I333"/>
<evidence type="ECO:0000313" key="2">
    <source>
        <dbReference type="Proteomes" id="UP001140949"/>
    </source>
</evidence>
<reference evidence="1" key="2">
    <citation type="submission" date="2023-04" db="EMBL/GenBank/DDBJ databases">
        <authorList>
            <person name="Bruccoleri R.E."/>
            <person name="Oakeley E.J."/>
            <person name="Faust A.-M."/>
            <person name="Dessus-Babus S."/>
            <person name="Altorfer M."/>
            <person name="Burckhardt D."/>
            <person name="Oertli M."/>
            <person name="Naumann U."/>
            <person name="Petersen F."/>
            <person name="Wong J."/>
        </authorList>
    </citation>
    <scope>NUCLEOTIDE SEQUENCE</scope>
    <source>
        <strain evidence="1">GSM-AAB239-AS_SAM_17_03QT</strain>
        <tissue evidence="1">Leaf</tissue>
    </source>
</reference>
<keyword evidence="2" id="KW-1185">Reference proteome</keyword>